<dbReference type="PRINTS" id="PR00862">
    <property type="entry name" value="PROLIGOPTASE"/>
</dbReference>
<dbReference type="SUPFAM" id="SSF53474">
    <property type="entry name" value="alpha/beta-Hydrolases"/>
    <property type="match status" value="1"/>
</dbReference>
<proteinExistence type="inferred from homology"/>
<dbReference type="Pfam" id="PF00326">
    <property type="entry name" value="Peptidase_S9"/>
    <property type="match status" value="1"/>
</dbReference>
<dbReference type="InterPro" id="IPR001375">
    <property type="entry name" value="Peptidase_S9_cat"/>
</dbReference>
<dbReference type="EMBL" id="CP157484">
    <property type="protein sequence ID" value="XBO41681.1"/>
    <property type="molecule type" value="Genomic_DNA"/>
</dbReference>
<protein>
    <submittedName>
        <fullName evidence="7">S9 family peptidase</fullName>
    </submittedName>
</protein>
<dbReference type="GO" id="GO:0004252">
    <property type="term" value="F:serine-type endopeptidase activity"/>
    <property type="evidence" value="ECO:0007669"/>
    <property type="project" value="InterPro"/>
</dbReference>
<keyword evidence="2" id="KW-0645">Protease</keyword>
<name>A0AAU7JN46_9HYPH</name>
<dbReference type="AlphaFoldDB" id="A0AAU7JN46"/>
<evidence type="ECO:0000256" key="2">
    <source>
        <dbReference type="ARBA" id="ARBA00022670"/>
    </source>
</evidence>
<dbReference type="InterPro" id="IPR023302">
    <property type="entry name" value="Pept_S9A_N"/>
</dbReference>
<evidence type="ECO:0000256" key="3">
    <source>
        <dbReference type="ARBA" id="ARBA00022801"/>
    </source>
</evidence>
<accession>A0AAU7JN46</accession>
<evidence type="ECO:0000259" key="5">
    <source>
        <dbReference type="Pfam" id="PF00326"/>
    </source>
</evidence>
<evidence type="ECO:0000256" key="1">
    <source>
        <dbReference type="ARBA" id="ARBA00005228"/>
    </source>
</evidence>
<evidence type="ECO:0000313" key="7">
    <source>
        <dbReference type="EMBL" id="XBO41681.1"/>
    </source>
</evidence>
<dbReference type="Gene3D" id="2.130.10.120">
    <property type="entry name" value="Prolyl oligopeptidase, N-terminal domain"/>
    <property type="match status" value="1"/>
</dbReference>
<sequence>MRTTPPLAPRRDAVTTAHGRTIVDPYAWLKADNWQEVLRDPSVLPADIRRHLEAENAYGATVIGRVADLHASIAAEMRARLKEDDSSVPAPDGPFSYYTRYRAGGQHPLVCRKPNAGGDESVLLDGEALAAGKPFYRLGQRRHTDDHALLAWSSDDAGSEFFTIRVRDAAALQDLPDLVEGATGEVVWAADGRSFLYVKLDPNHRPKHVYLHRLGEPVASDVLVYEEAADGWFVNIGESRSGRFAFIEISDHETTEVHVLDRADLAAPPRLVEPRQTELRYEVEHFGDRFVILTNADGAEDFKLVTAPLDAPGRRNWTDLVPHRPGVMILSMAPFRDFLVRTERQDAHPRIVVRAADTGEEHAIAFDEEAYSVRAQPGYAFDTPALRFVYSSMTTPAETYDYDMAARTRRLLKRQEVPSGHDPADYVTRRLFATAPDGEIVPVSVVYRADRPEGPSPCLLYGYGAYGISMPADFDTECLSLVDRGFVYAIAHVRGGTEKGWRWYMSGKREHKTNTFTDFIAVAQALCDAGLTAPGRIVAQGRSAGGMLMGAVANMAPDLFAAVIAEVPFVDVLTTMLDATLPLTPPEWPEWGNPIESAEAFDAILSYSPVDQVSAQRYPAILAVGGLTDPRVTYWEPAKWVARLRESAAAGSGPFVLRIDMDSGHGGASGRFDRLQEVAQSYAFAVGAAQGLLTA</sequence>
<evidence type="ECO:0000259" key="6">
    <source>
        <dbReference type="Pfam" id="PF02897"/>
    </source>
</evidence>
<evidence type="ECO:0000256" key="4">
    <source>
        <dbReference type="ARBA" id="ARBA00022825"/>
    </source>
</evidence>
<dbReference type="PANTHER" id="PTHR11757">
    <property type="entry name" value="PROTEASE FAMILY S9A OLIGOPEPTIDASE"/>
    <property type="match status" value="1"/>
</dbReference>
<dbReference type="InterPro" id="IPR002470">
    <property type="entry name" value="Peptidase_S9A"/>
</dbReference>
<dbReference type="Pfam" id="PF02897">
    <property type="entry name" value="Peptidase_S9_N"/>
    <property type="match status" value="1"/>
</dbReference>
<dbReference type="PANTHER" id="PTHR11757:SF19">
    <property type="entry name" value="PROLYL ENDOPEPTIDASE-LIKE"/>
    <property type="match status" value="1"/>
</dbReference>
<dbReference type="GO" id="GO:0006508">
    <property type="term" value="P:proteolysis"/>
    <property type="evidence" value="ECO:0007669"/>
    <property type="project" value="UniProtKB-KW"/>
</dbReference>
<dbReference type="InterPro" id="IPR051543">
    <property type="entry name" value="Serine_Peptidase_S9A"/>
</dbReference>
<comment type="similarity">
    <text evidence="1">Belongs to the peptidase S9A family.</text>
</comment>
<keyword evidence="4" id="KW-0720">Serine protease</keyword>
<reference evidence="7" key="1">
    <citation type="submission" date="2024-05" db="EMBL/GenBank/DDBJ databases">
        <authorList>
            <person name="Kim S."/>
            <person name="Heo J."/>
            <person name="Choi H."/>
            <person name="Choi Y."/>
            <person name="Kwon S.-W."/>
            <person name="Kim Y."/>
        </authorList>
    </citation>
    <scope>NUCLEOTIDE SEQUENCE</scope>
    <source>
        <strain evidence="7">KACC 23698</strain>
    </source>
</reference>
<keyword evidence="3" id="KW-0378">Hydrolase</keyword>
<dbReference type="Gene3D" id="3.40.50.1820">
    <property type="entry name" value="alpha/beta hydrolase"/>
    <property type="match status" value="1"/>
</dbReference>
<gene>
    <name evidence="7" type="ORF">ABEG18_04125</name>
</gene>
<dbReference type="InterPro" id="IPR029058">
    <property type="entry name" value="AB_hydrolase_fold"/>
</dbReference>
<dbReference type="SUPFAM" id="SSF50993">
    <property type="entry name" value="Peptidase/esterase 'gauge' domain"/>
    <property type="match status" value="1"/>
</dbReference>
<feature type="domain" description="Peptidase S9 prolyl oligopeptidase catalytic" evidence="5">
    <location>
        <begin position="474"/>
        <end position="688"/>
    </location>
</feature>
<feature type="domain" description="Peptidase S9A N-terminal" evidence="6">
    <location>
        <begin position="6"/>
        <end position="414"/>
    </location>
</feature>
<organism evidence="7">
    <name type="scientific">Alsobacter sp. KACC 23698</name>
    <dbReference type="NCBI Taxonomy" id="3149229"/>
    <lineage>
        <taxon>Bacteria</taxon>
        <taxon>Pseudomonadati</taxon>
        <taxon>Pseudomonadota</taxon>
        <taxon>Alphaproteobacteria</taxon>
        <taxon>Hyphomicrobiales</taxon>
        <taxon>Alsobacteraceae</taxon>
        <taxon>Alsobacter</taxon>
    </lineage>
</organism>